<dbReference type="SUPFAM" id="SSF46894">
    <property type="entry name" value="C-terminal effector domain of the bipartite response regulators"/>
    <property type="match status" value="1"/>
</dbReference>
<dbReference type="InterPro" id="IPR016032">
    <property type="entry name" value="Sig_transdc_resp-reg_C-effctor"/>
</dbReference>
<dbReference type="SMART" id="SM00448">
    <property type="entry name" value="REC"/>
    <property type="match status" value="1"/>
</dbReference>
<dbReference type="InterPro" id="IPR011006">
    <property type="entry name" value="CheY-like_superfamily"/>
</dbReference>
<evidence type="ECO:0000256" key="2">
    <source>
        <dbReference type="ARBA" id="ARBA00023125"/>
    </source>
</evidence>
<dbReference type="RefSeq" id="WP_323250030.1">
    <property type="nucleotide sequence ID" value="NZ_JAYFUL010000020.1"/>
</dbReference>
<evidence type="ECO:0000259" key="5">
    <source>
        <dbReference type="PROSITE" id="PS50110"/>
    </source>
</evidence>
<evidence type="ECO:0000256" key="3">
    <source>
        <dbReference type="PROSITE-ProRule" id="PRU00169"/>
    </source>
</evidence>
<dbReference type="Pfam" id="PF00196">
    <property type="entry name" value="GerE"/>
    <property type="match status" value="1"/>
</dbReference>
<dbReference type="PRINTS" id="PR00038">
    <property type="entry name" value="HTHLUXR"/>
</dbReference>
<dbReference type="CDD" id="cd17535">
    <property type="entry name" value="REC_NarL-like"/>
    <property type="match status" value="1"/>
</dbReference>
<comment type="caution">
    <text evidence="6">The sequence shown here is derived from an EMBL/GenBank/DDBJ whole genome shotgun (WGS) entry which is preliminary data.</text>
</comment>
<reference evidence="6 7" key="1">
    <citation type="submission" date="2023-12" db="EMBL/GenBank/DDBJ databases">
        <title>Novel species of the genus Arcicella isolated from rivers.</title>
        <authorList>
            <person name="Lu H."/>
        </authorList>
    </citation>
    <scope>NUCLEOTIDE SEQUENCE [LARGE SCALE GENOMIC DNA]</scope>
    <source>
        <strain evidence="6 7">LMG 21963</strain>
    </source>
</reference>
<feature type="modified residue" description="4-aspartylphosphate" evidence="3">
    <location>
        <position position="61"/>
    </location>
</feature>
<organism evidence="6 7">
    <name type="scientific">Arcicella aquatica</name>
    <dbReference type="NCBI Taxonomy" id="217141"/>
    <lineage>
        <taxon>Bacteria</taxon>
        <taxon>Pseudomonadati</taxon>
        <taxon>Bacteroidota</taxon>
        <taxon>Cytophagia</taxon>
        <taxon>Cytophagales</taxon>
        <taxon>Flectobacillaceae</taxon>
        <taxon>Arcicella</taxon>
    </lineage>
</organism>
<gene>
    <name evidence="6" type="ORF">VB264_13105</name>
</gene>
<dbReference type="PANTHER" id="PTHR43214">
    <property type="entry name" value="TWO-COMPONENT RESPONSE REGULATOR"/>
    <property type="match status" value="1"/>
</dbReference>
<evidence type="ECO:0000259" key="4">
    <source>
        <dbReference type="PROSITE" id="PS50043"/>
    </source>
</evidence>
<dbReference type="Proteomes" id="UP001304671">
    <property type="component" value="Unassembled WGS sequence"/>
</dbReference>
<keyword evidence="1 3" id="KW-0597">Phosphoprotein</keyword>
<dbReference type="InterPro" id="IPR001789">
    <property type="entry name" value="Sig_transdc_resp-reg_receiver"/>
</dbReference>
<feature type="domain" description="HTH luxR-type" evidence="4">
    <location>
        <begin position="156"/>
        <end position="221"/>
    </location>
</feature>
<dbReference type="SMART" id="SM00421">
    <property type="entry name" value="HTH_LUXR"/>
    <property type="match status" value="1"/>
</dbReference>
<dbReference type="PROSITE" id="PS50043">
    <property type="entry name" value="HTH_LUXR_2"/>
    <property type="match status" value="1"/>
</dbReference>
<dbReference type="PROSITE" id="PS50110">
    <property type="entry name" value="RESPONSE_REGULATORY"/>
    <property type="match status" value="1"/>
</dbReference>
<dbReference type="EMBL" id="JAYFUL010000020">
    <property type="protein sequence ID" value="MEA5258728.1"/>
    <property type="molecule type" value="Genomic_DNA"/>
</dbReference>
<name>A0ABU5QNR9_9BACT</name>
<evidence type="ECO:0000313" key="6">
    <source>
        <dbReference type="EMBL" id="MEA5258728.1"/>
    </source>
</evidence>
<accession>A0ABU5QNR9</accession>
<sequence>MENKIKVGLVEDQLLFREGMKGILNYAGNNKFEVVFESGDGYSVIDKLNKSKTIPDVMLVDISLPPRPDNRGFNGLDVTNALLASFPQVRILILSVHEDENFITDLIEHGAHGYLVKDSDPQEVFDAIQSVHSKGSYINERTLKAIQGRIGKKVKAKKMNIVITKREEEILQLVCQQYTAEEIAEKLYISVKTVNGHRNNLLQKTGSRNVTGLVLYAIKNSIVSLI</sequence>
<dbReference type="InterPro" id="IPR000792">
    <property type="entry name" value="Tscrpt_reg_LuxR_C"/>
</dbReference>
<dbReference type="PANTHER" id="PTHR43214:SF43">
    <property type="entry name" value="TWO-COMPONENT RESPONSE REGULATOR"/>
    <property type="match status" value="1"/>
</dbReference>
<keyword evidence="2" id="KW-0238">DNA-binding</keyword>
<dbReference type="InterPro" id="IPR058245">
    <property type="entry name" value="NreC/VraR/RcsB-like_REC"/>
</dbReference>
<evidence type="ECO:0000313" key="7">
    <source>
        <dbReference type="Proteomes" id="UP001304671"/>
    </source>
</evidence>
<protein>
    <submittedName>
        <fullName evidence="6">Response regulator transcription factor</fullName>
    </submittedName>
</protein>
<dbReference type="Gene3D" id="3.40.50.2300">
    <property type="match status" value="1"/>
</dbReference>
<dbReference type="SUPFAM" id="SSF52172">
    <property type="entry name" value="CheY-like"/>
    <property type="match status" value="1"/>
</dbReference>
<dbReference type="InterPro" id="IPR039420">
    <property type="entry name" value="WalR-like"/>
</dbReference>
<dbReference type="CDD" id="cd06170">
    <property type="entry name" value="LuxR_C_like"/>
    <property type="match status" value="1"/>
</dbReference>
<keyword evidence="7" id="KW-1185">Reference proteome</keyword>
<dbReference type="Pfam" id="PF00072">
    <property type="entry name" value="Response_reg"/>
    <property type="match status" value="1"/>
</dbReference>
<feature type="domain" description="Response regulatory" evidence="5">
    <location>
        <begin position="6"/>
        <end position="132"/>
    </location>
</feature>
<proteinExistence type="predicted"/>
<evidence type="ECO:0000256" key="1">
    <source>
        <dbReference type="ARBA" id="ARBA00022553"/>
    </source>
</evidence>